<organism evidence="1 2">
    <name type="scientific">Candidatus Roizmanbacteria bacterium CG07_land_8_20_14_0_80_34_15</name>
    <dbReference type="NCBI Taxonomy" id="1974849"/>
    <lineage>
        <taxon>Bacteria</taxon>
        <taxon>Candidatus Roizmaniibacteriota</taxon>
    </lineage>
</organism>
<protein>
    <submittedName>
        <fullName evidence="1">Restriction endonuclease</fullName>
    </submittedName>
</protein>
<sequence length="288" mass="32994">MYNKIMETNILKAFNNLTKIESFKLTEIYSGKNRINNVGNALEYFIRDIFCSSIDTISIDVKDKIHSDYLSYLGNQNNPPDFIVRNGDAVEVKKIGELVGSIALNSSYPKSKLHNDDVRILQSCRECDGGNWIEKDIIYAVGSVSKSKLKTLWFVYGNCYAADREVYEKTFKCISKKVHEIDHLEFTVKTNEIAGVRKIDPLGITYLRVRGMWGIDTPHKVFGSLTEFNRQSNFSAYILMLDKKYYSFSKKDRIIIESNSSIKIKSVEIKSPNNPANYLKAKLICFIK</sequence>
<gene>
    <name evidence="1" type="ORF">COT02_04880</name>
</gene>
<dbReference type="Pfam" id="PF09521">
    <property type="entry name" value="RE_NgoPII"/>
    <property type="match status" value="1"/>
</dbReference>
<dbReference type="InterPro" id="IPR019046">
    <property type="entry name" value="Restrct_endonuc_II_NgoPII"/>
</dbReference>
<dbReference type="GO" id="GO:0003677">
    <property type="term" value="F:DNA binding"/>
    <property type="evidence" value="ECO:0007669"/>
    <property type="project" value="InterPro"/>
</dbReference>
<dbReference type="EMBL" id="PEWY01000136">
    <property type="protein sequence ID" value="PIU36647.1"/>
    <property type="molecule type" value="Genomic_DNA"/>
</dbReference>
<proteinExistence type="predicted"/>
<dbReference type="GO" id="GO:0009036">
    <property type="term" value="F:type II site-specific deoxyribonuclease activity"/>
    <property type="evidence" value="ECO:0007669"/>
    <property type="project" value="InterPro"/>
</dbReference>
<dbReference type="AlphaFoldDB" id="A0A2M6YT18"/>
<evidence type="ECO:0000313" key="2">
    <source>
        <dbReference type="Proteomes" id="UP000230184"/>
    </source>
</evidence>
<dbReference type="GO" id="GO:0009307">
    <property type="term" value="P:DNA restriction-modification system"/>
    <property type="evidence" value="ECO:0007669"/>
    <property type="project" value="InterPro"/>
</dbReference>
<dbReference type="Proteomes" id="UP000230184">
    <property type="component" value="Unassembled WGS sequence"/>
</dbReference>
<accession>A0A2M6YT18</accession>
<keyword evidence="1" id="KW-0255">Endonuclease</keyword>
<name>A0A2M6YT18_9BACT</name>
<evidence type="ECO:0000313" key="1">
    <source>
        <dbReference type="EMBL" id="PIU36647.1"/>
    </source>
</evidence>
<keyword evidence="1" id="KW-0540">Nuclease</keyword>
<keyword evidence="1" id="KW-0378">Hydrolase</keyword>
<reference evidence="2" key="1">
    <citation type="submission" date="2017-09" db="EMBL/GenBank/DDBJ databases">
        <title>Depth-based differentiation of microbial function through sediment-hosted aquifers and enrichment of novel symbionts in the deep terrestrial subsurface.</title>
        <authorList>
            <person name="Probst A.J."/>
            <person name="Ladd B."/>
            <person name="Jarett J.K."/>
            <person name="Geller-Mcgrath D.E."/>
            <person name="Sieber C.M.K."/>
            <person name="Emerson J.B."/>
            <person name="Anantharaman K."/>
            <person name="Thomas B.C."/>
            <person name="Malmstrom R."/>
            <person name="Stieglmeier M."/>
            <person name="Klingl A."/>
            <person name="Woyke T."/>
            <person name="Ryan C.M."/>
            <person name="Banfield J.F."/>
        </authorList>
    </citation>
    <scope>NUCLEOTIDE SEQUENCE [LARGE SCALE GENOMIC DNA]</scope>
</reference>
<comment type="caution">
    <text evidence="1">The sequence shown here is derived from an EMBL/GenBank/DDBJ whole genome shotgun (WGS) entry which is preliminary data.</text>
</comment>